<feature type="active site" description="Proton acceptor" evidence="1">
    <location>
        <position position="357"/>
    </location>
</feature>
<dbReference type="Gene3D" id="1.10.390.10">
    <property type="entry name" value="Neutral Protease Domain 2"/>
    <property type="match status" value="1"/>
</dbReference>
<feature type="binding site" evidence="2">
    <location>
        <position position="379"/>
    </location>
    <ligand>
        <name>Zn(2+)</name>
        <dbReference type="ChEBI" id="CHEBI:29105"/>
        <note>catalytic</note>
    </ligand>
</feature>
<proteinExistence type="predicted"/>
<feature type="domain" description="Peptidase M1 membrane alanine aminopeptidase" evidence="3">
    <location>
        <begin position="289"/>
        <end position="491"/>
    </location>
</feature>
<dbReference type="GO" id="GO:0004177">
    <property type="term" value="F:aminopeptidase activity"/>
    <property type="evidence" value="ECO:0007669"/>
    <property type="project" value="UniProtKB-KW"/>
</dbReference>
<reference evidence="5 6" key="1">
    <citation type="submission" date="2018-12" db="EMBL/GenBank/DDBJ databases">
        <authorList>
            <consortium name="Pathogen Informatics"/>
        </authorList>
    </citation>
    <scope>NUCLEOTIDE SEQUENCE [LARGE SCALE GENOMIC DNA]</scope>
    <source>
        <strain evidence="5 6">NCTC13489</strain>
    </source>
</reference>
<dbReference type="Gene3D" id="2.60.40.1730">
    <property type="entry name" value="tricorn interacting facor f3 domain"/>
    <property type="match status" value="1"/>
</dbReference>
<protein>
    <submittedName>
        <fullName evidence="5">Aminopeptidase N</fullName>
    </submittedName>
</protein>
<dbReference type="SUPFAM" id="SSF55486">
    <property type="entry name" value="Metalloproteases ('zincins'), catalytic domain"/>
    <property type="match status" value="1"/>
</dbReference>
<feature type="binding site" evidence="2">
    <location>
        <position position="360"/>
    </location>
    <ligand>
        <name>Zn(2+)</name>
        <dbReference type="ChEBI" id="CHEBI:29105"/>
        <note>catalytic</note>
    </ligand>
</feature>
<accession>A0A3S4V1N8</accession>
<dbReference type="InterPro" id="IPR042097">
    <property type="entry name" value="Aminopeptidase_N-like_N_sf"/>
</dbReference>
<keyword evidence="2" id="KW-0862">Zinc</keyword>
<evidence type="ECO:0000259" key="4">
    <source>
        <dbReference type="Pfam" id="PF17900"/>
    </source>
</evidence>
<gene>
    <name evidence="5" type="ORF">NCTC13489_00958</name>
</gene>
<dbReference type="CDD" id="cd09603">
    <property type="entry name" value="M1_APN_like"/>
    <property type="match status" value="1"/>
</dbReference>
<dbReference type="Proteomes" id="UP000270036">
    <property type="component" value="Chromosome"/>
</dbReference>
<dbReference type="SUPFAM" id="SSF63737">
    <property type="entry name" value="Leukotriene A4 hydrolase N-terminal domain"/>
    <property type="match status" value="1"/>
</dbReference>
<evidence type="ECO:0000256" key="1">
    <source>
        <dbReference type="PIRSR" id="PIRSR634015-1"/>
    </source>
</evidence>
<name>A0A3S4V1N8_9FLAO</name>
<keyword evidence="5" id="KW-0378">Hydrolase</keyword>
<sequence length="563" mass="65026">MTEPTTKIEKEGHKIIITFALLISIKMKNISAFLLFISGVLSAQQFTKQDTLKGSNTEFRNFWDVKKYEITVEPKFETKAVSGTNKITFEIIKDVTNPVFQIDLQQPMNYKVIDSDEKLCSSKREGDFIFIETKKEYKRGETHSFTIQFFGNPIVAKKAPWDGGWVFQKDNQGNPWMSVAQEGIGASVWLPIKDIWSDEPDQGMTMKIITPKDLVGVANGRLISQTSEKDKNTFTWEVKNPINAYSIVPNVGKYVNFKDTYDGEKGTLDLDYWVLDYNLEKAKKQFQQVKPMMKAFEYWFGPYPFYEDSYKLVESPYLGMEHQSSVAYGNNYENGYLGNDVSGSGVGLNWDFIIIHETGHEWFANNITAKDKADMWLHESFTSYSETLFVEKYMDKNSAEKYVTGIRKNINNDEPIIGKYGVGKSGGGDMYYKGANMLHTIRQIINNDEKFRQILRGLNKDFYHKLVTTKEIEDYISKKSSIDFSSVFDQYLRTTQIPTLEYSQTGNLFKFRYDAGVKNLKLPIRINGNQEINPTEKWQTIKLKSANPVQFDVNYYIYYSEEK</sequence>
<feature type="binding site" evidence="2">
    <location>
        <position position="356"/>
    </location>
    <ligand>
        <name>Zn(2+)</name>
        <dbReference type="ChEBI" id="CHEBI:29105"/>
        <note>catalytic</note>
    </ligand>
</feature>
<dbReference type="InterPro" id="IPR045357">
    <property type="entry name" value="Aminopeptidase_N-like_N"/>
</dbReference>
<dbReference type="AlphaFoldDB" id="A0A3S4V1N8"/>
<dbReference type="Pfam" id="PF17900">
    <property type="entry name" value="Peptidase_M1_N"/>
    <property type="match status" value="1"/>
</dbReference>
<dbReference type="GO" id="GO:0008270">
    <property type="term" value="F:zinc ion binding"/>
    <property type="evidence" value="ECO:0007669"/>
    <property type="project" value="InterPro"/>
</dbReference>
<dbReference type="STRING" id="266748.HY04_13115"/>
<dbReference type="KEGG" id="cant:NCTC13489_00958"/>
<evidence type="ECO:0000313" key="6">
    <source>
        <dbReference type="Proteomes" id="UP000270036"/>
    </source>
</evidence>
<feature type="domain" description="Aminopeptidase N-like N-terminal" evidence="4">
    <location>
        <begin position="67"/>
        <end position="245"/>
    </location>
</feature>
<dbReference type="PANTHER" id="PTHR45726">
    <property type="entry name" value="LEUKOTRIENE A-4 HYDROLASE"/>
    <property type="match status" value="1"/>
</dbReference>
<evidence type="ECO:0000259" key="3">
    <source>
        <dbReference type="Pfam" id="PF01433"/>
    </source>
</evidence>
<organism evidence="5 6">
    <name type="scientific">Kaistella antarctica</name>
    <dbReference type="NCBI Taxonomy" id="266748"/>
    <lineage>
        <taxon>Bacteria</taxon>
        <taxon>Pseudomonadati</taxon>
        <taxon>Bacteroidota</taxon>
        <taxon>Flavobacteriia</taxon>
        <taxon>Flavobacteriales</taxon>
        <taxon>Weeksellaceae</taxon>
        <taxon>Chryseobacterium group</taxon>
        <taxon>Kaistella</taxon>
    </lineage>
</organism>
<dbReference type="PANTHER" id="PTHR45726:SF3">
    <property type="entry name" value="LEUKOTRIENE A-4 HYDROLASE"/>
    <property type="match status" value="1"/>
</dbReference>
<evidence type="ECO:0000313" key="5">
    <source>
        <dbReference type="EMBL" id="VEH98409.1"/>
    </source>
</evidence>
<dbReference type="GO" id="GO:0008237">
    <property type="term" value="F:metallopeptidase activity"/>
    <property type="evidence" value="ECO:0007669"/>
    <property type="project" value="InterPro"/>
</dbReference>
<dbReference type="EMBL" id="LR134441">
    <property type="protein sequence ID" value="VEH98409.1"/>
    <property type="molecule type" value="Genomic_DNA"/>
</dbReference>
<dbReference type="InterPro" id="IPR027268">
    <property type="entry name" value="Peptidase_M4/M1_CTD_sf"/>
</dbReference>
<dbReference type="InterPro" id="IPR034015">
    <property type="entry name" value="M1_LTA4H"/>
</dbReference>
<dbReference type="Pfam" id="PF01433">
    <property type="entry name" value="Peptidase_M1"/>
    <property type="match status" value="1"/>
</dbReference>
<keyword evidence="2" id="KW-0479">Metal-binding</keyword>
<evidence type="ECO:0000256" key="2">
    <source>
        <dbReference type="PIRSR" id="PIRSR634015-3"/>
    </source>
</evidence>
<comment type="cofactor">
    <cofactor evidence="2">
        <name>Zn(2+)</name>
        <dbReference type="ChEBI" id="CHEBI:29105"/>
    </cofactor>
    <text evidence="2">Binds 1 zinc ion per subunit.</text>
</comment>
<keyword evidence="5" id="KW-0031">Aminopeptidase</keyword>
<feature type="active site" description="Proton donor" evidence="1">
    <location>
        <position position="431"/>
    </location>
</feature>
<keyword evidence="5" id="KW-0645">Protease</keyword>
<dbReference type="InterPro" id="IPR014782">
    <property type="entry name" value="Peptidase_M1_dom"/>
</dbReference>